<sequence>MLDDEVHVLLMRAFNSSNRLVVGRTGAMGLLPGQPKVLEYLSEHDGSRATDICAGCVLDKSTMTGLLSRMEAAGLVERRRSARDGRASTVWLTDRGAETARRMRASVAEVDGIVRDALGADDYRRLAALLRAAAAALEGRGRAAARHPDAPVGDERNDEGSNGQ</sequence>
<evidence type="ECO:0000313" key="6">
    <source>
        <dbReference type="EMBL" id="MBW3083414.1"/>
    </source>
</evidence>
<dbReference type="SMART" id="SM00347">
    <property type="entry name" value="HTH_MARR"/>
    <property type="match status" value="1"/>
</dbReference>
<feature type="domain" description="HTH marR-type" evidence="5">
    <location>
        <begin position="3"/>
        <end position="135"/>
    </location>
</feature>
<dbReference type="InterPro" id="IPR023187">
    <property type="entry name" value="Tscrpt_reg_MarR-type_CS"/>
</dbReference>
<dbReference type="Proteomes" id="UP000812844">
    <property type="component" value="Unassembled WGS sequence"/>
</dbReference>
<keyword evidence="1" id="KW-0805">Transcription regulation</keyword>
<dbReference type="PROSITE" id="PS01117">
    <property type="entry name" value="HTH_MARR_1"/>
    <property type="match status" value="1"/>
</dbReference>
<dbReference type="PANTHER" id="PTHR33164">
    <property type="entry name" value="TRANSCRIPTIONAL REGULATOR, MARR FAMILY"/>
    <property type="match status" value="1"/>
</dbReference>
<dbReference type="InterPro" id="IPR039422">
    <property type="entry name" value="MarR/SlyA-like"/>
</dbReference>
<accession>A0ABS6WBH1</accession>
<evidence type="ECO:0000256" key="3">
    <source>
        <dbReference type="ARBA" id="ARBA00023163"/>
    </source>
</evidence>
<dbReference type="InterPro" id="IPR000835">
    <property type="entry name" value="HTH_MarR-typ"/>
</dbReference>
<feature type="region of interest" description="Disordered" evidence="4">
    <location>
        <begin position="140"/>
        <end position="164"/>
    </location>
</feature>
<evidence type="ECO:0000256" key="4">
    <source>
        <dbReference type="SAM" id="MobiDB-lite"/>
    </source>
</evidence>
<dbReference type="RefSeq" id="WP_219082534.1">
    <property type="nucleotide sequence ID" value="NZ_JAHBBD010000021.1"/>
</dbReference>
<evidence type="ECO:0000256" key="1">
    <source>
        <dbReference type="ARBA" id="ARBA00023015"/>
    </source>
</evidence>
<evidence type="ECO:0000259" key="5">
    <source>
        <dbReference type="PROSITE" id="PS50995"/>
    </source>
</evidence>
<protein>
    <submittedName>
        <fullName evidence="6">Winged helix-turn-helix transcriptional regulator</fullName>
    </submittedName>
</protein>
<dbReference type="PROSITE" id="PS50995">
    <property type="entry name" value="HTH_MARR_2"/>
    <property type="match status" value="1"/>
</dbReference>
<feature type="compositionally biased region" description="Basic and acidic residues" evidence="4">
    <location>
        <begin position="146"/>
        <end position="164"/>
    </location>
</feature>
<dbReference type="EMBL" id="JAHBBD010000021">
    <property type="protein sequence ID" value="MBW3083414.1"/>
    <property type="molecule type" value="Genomic_DNA"/>
</dbReference>
<keyword evidence="2" id="KW-0238">DNA-binding</keyword>
<evidence type="ECO:0000256" key="2">
    <source>
        <dbReference type="ARBA" id="ARBA00023125"/>
    </source>
</evidence>
<proteinExistence type="predicted"/>
<dbReference type="Pfam" id="PF12802">
    <property type="entry name" value="MarR_2"/>
    <property type="match status" value="1"/>
</dbReference>
<name>A0ABS6WBH1_9BIFI</name>
<comment type="caution">
    <text evidence="6">The sequence shown here is derived from an EMBL/GenBank/DDBJ whole genome shotgun (WGS) entry which is preliminary data.</text>
</comment>
<organism evidence="6 7">
    <name type="scientific">Bifidobacterium phasiani</name>
    <dbReference type="NCBI Taxonomy" id="2834431"/>
    <lineage>
        <taxon>Bacteria</taxon>
        <taxon>Bacillati</taxon>
        <taxon>Actinomycetota</taxon>
        <taxon>Actinomycetes</taxon>
        <taxon>Bifidobacteriales</taxon>
        <taxon>Bifidobacteriaceae</taxon>
        <taxon>Bifidobacterium</taxon>
    </lineage>
</organism>
<evidence type="ECO:0000313" key="7">
    <source>
        <dbReference type="Proteomes" id="UP000812844"/>
    </source>
</evidence>
<dbReference type="PANTHER" id="PTHR33164:SF43">
    <property type="entry name" value="HTH-TYPE TRANSCRIPTIONAL REPRESSOR YETL"/>
    <property type="match status" value="1"/>
</dbReference>
<gene>
    <name evidence="6" type="ORF">KIH73_08570</name>
</gene>
<keyword evidence="3" id="KW-0804">Transcription</keyword>
<keyword evidence="7" id="KW-1185">Reference proteome</keyword>
<reference evidence="6 7" key="1">
    <citation type="submission" date="2021-05" db="EMBL/GenBank/DDBJ databases">
        <title>Phylogenetic classification of ten novel species belonging to the genus Bifidobacterium comprising B. colchicus sp. nov., B. abeli sp. nov., B. bicoloris sp. nov., B. guerezis sp. nov., B. rosaliae sp. nov., B. santillanensis sp. nov., B. argentati sp. nov., B. amazzoni sp. nov., B. pluviali sp. nov., and B. pinnaculum sp. nov.</title>
        <authorList>
            <person name="Lugli G.A."/>
            <person name="Ruiz Garcia L."/>
            <person name="Margolles A."/>
            <person name="Ventura M."/>
        </authorList>
    </citation>
    <scope>NUCLEOTIDE SEQUENCE [LARGE SCALE GENOMIC DNA]</scope>
    <source>
        <strain evidence="6 7">6T3</strain>
    </source>
</reference>